<dbReference type="GO" id="GO:0005886">
    <property type="term" value="C:plasma membrane"/>
    <property type="evidence" value="ECO:0007669"/>
    <property type="project" value="UniProtKB-SubCell"/>
</dbReference>
<gene>
    <name evidence="15" type="ORF">B0G62_12934</name>
</gene>
<dbReference type="PROSITE" id="PS50893">
    <property type="entry name" value="ABC_TRANSPORTER_2"/>
    <property type="match status" value="1"/>
</dbReference>
<keyword evidence="3" id="KW-1003">Cell membrane</keyword>
<evidence type="ECO:0000259" key="13">
    <source>
        <dbReference type="PROSITE" id="PS50893"/>
    </source>
</evidence>
<evidence type="ECO:0000256" key="11">
    <source>
        <dbReference type="SAM" id="Phobius"/>
    </source>
</evidence>
<dbReference type="AlphaFoldDB" id="A0A2S4LTY6"/>
<dbReference type="GO" id="GO:0140359">
    <property type="term" value="F:ABC-type transporter activity"/>
    <property type="evidence" value="ECO:0007669"/>
    <property type="project" value="InterPro"/>
</dbReference>
<dbReference type="Pfam" id="PF00664">
    <property type="entry name" value="ABC_membrane"/>
    <property type="match status" value="1"/>
</dbReference>
<dbReference type="EMBL" id="PQGA01000029">
    <property type="protein sequence ID" value="POR45809.1"/>
    <property type="molecule type" value="Genomic_DNA"/>
</dbReference>
<evidence type="ECO:0000259" key="12">
    <source>
        <dbReference type="PROSITE" id="PS50110"/>
    </source>
</evidence>
<keyword evidence="6" id="KW-0547">Nucleotide-binding</keyword>
<evidence type="ECO:0000256" key="8">
    <source>
        <dbReference type="ARBA" id="ARBA00022989"/>
    </source>
</evidence>
<feature type="transmembrane region" description="Helical" evidence="11">
    <location>
        <begin position="63"/>
        <end position="84"/>
    </location>
</feature>
<proteinExistence type="predicted"/>
<name>A0A2S4LTY6_9BURK</name>
<evidence type="ECO:0000256" key="9">
    <source>
        <dbReference type="ARBA" id="ARBA00023136"/>
    </source>
</evidence>
<comment type="subcellular location">
    <subcellularLocation>
        <location evidence="1">Cell membrane</location>
        <topology evidence="1">Multi-pass membrane protein</topology>
    </subcellularLocation>
</comment>
<dbReference type="PROSITE" id="PS50110">
    <property type="entry name" value="RESPONSE_REGULATORY"/>
    <property type="match status" value="1"/>
</dbReference>
<feature type="transmembrane region" description="Helical" evidence="11">
    <location>
        <begin position="142"/>
        <end position="168"/>
    </location>
</feature>
<dbReference type="GO" id="GO:0016887">
    <property type="term" value="F:ATP hydrolysis activity"/>
    <property type="evidence" value="ECO:0007669"/>
    <property type="project" value="InterPro"/>
</dbReference>
<evidence type="ECO:0000259" key="14">
    <source>
        <dbReference type="PROSITE" id="PS50929"/>
    </source>
</evidence>
<dbReference type="SMART" id="SM00382">
    <property type="entry name" value="AAA"/>
    <property type="match status" value="1"/>
</dbReference>
<keyword evidence="7 15" id="KW-0067">ATP-binding</keyword>
<dbReference type="Pfam" id="PF00005">
    <property type="entry name" value="ABC_tran"/>
    <property type="match status" value="1"/>
</dbReference>
<dbReference type="SUPFAM" id="SSF90123">
    <property type="entry name" value="ABC transporter transmembrane region"/>
    <property type="match status" value="1"/>
</dbReference>
<dbReference type="Pfam" id="PF00072">
    <property type="entry name" value="Response_reg"/>
    <property type="match status" value="1"/>
</dbReference>
<protein>
    <submittedName>
        <fullName evidence="15">ATP-binding cassette subfamily B protein</fullName>
    </submittedName>
</protein>
<feature type="domain" description="ABC transmembrane type-1" evidence="14">
    <location>
        <begin position="34"/>
        <end position="318"/>
    </location>
</feature>
<evidence type="ECO:0000256" key="4">
    <source>
        <dbReference type="ARBA" id="ARBA00022519"/>
    </source>
</evidence>
<evidence type="ECO:0000256" key="2">
    <source>
        <dbReference type="ARBA" id="ARBA00022448"/>
    </source>
</evidence>
<keyword evidence="16" id="KW-1185">Reference proteome</keyword>
<feature type="domain" description="ABC transporter" evidence="13">
    <location>
        <begin position="355"/>
        <end position="589"/>
    </location>
</feature>
<evidence type="ECO:0000256" key="5">
    <source>
        <dbReference type="ARBA" id="ARBA00022692"/>
    </source>
</evidence>
<dbReference type="InterPro" id="IPR027417">
    <property type="entry name" value="P-loop_NTPase"/>
</dbReference>
<dbReference type="InterPro" id="IPR039421">
    <property type="entry name" value="Type_1_exporter"/>
</dbReference>
<dbReference type="InterPro" id="IPR036640">
    <property type="entry name" value="ABC1_TM_sf"/>
</dbReference>
<evidence type="ECO:0000256" key="1">
    <source>
        <dbReference type="ARBA" id="ARBA00004651"/>
    </source>
</evidence>
<feature type="domain" description="Response regulatory" evidence="12">
    <location>
        <begin position="749"/>
        <end position="873"/>
    </location>
</feature>
<feature type="modified residue" description="4-aspartylphosphate" evidence="10">
    <location>
        <position position="802"/>
    </location>
</feature>
<dbReference type="Gene3D" id="3.40.50.2300">
    <property type="match status" value="1"/>
</dbReference>
<dbReference type="GO" id="GO:0000160">
    <property type="term" value="P:phosphorelay signal transduction system"/>
    <property type="evidence" value="ECO:0007669"/>
    <property type="project" value="InterPro"/>
</dbReference>
<dbReference type="InterPro" id="IPR003439">
    <property type="entry name" value="ABC_transporter-like_ATP-bd"/>
</dbReference>
<keyword evidence="9 11" id="KW-0472">Membrane</keyword>
<feature type="transmembrane region" description="Helical" evidence="11">
    <location>
        <begin position="258"/>
        <end position="279"/>
    </location>
</feature>
<keyword evidence="5 11" id="KW-0812">Transmembrane</keyword>
<dbReference type="CDD" id="cd18582">
    <property type="entry name" value="ABC_6TM_ATM1_ABCB7"/>
    <property type="match status" value="1"/>
</dbReference>
<evidence type="ECO:0000313" key="16">
    <source>
        <dbReference type="Proteomes" id="UP000237381"/>
    </source>
</evidence>
<dbReference type="SMART" id="SM00448">
    <property type="entry name" value="REC"/>
    <property type="match status" value="1"/>
</dbReference>
<dbReference type="Proteomes" id="UP000237381">
    <property type="component" value="Unassembled WGS sequence"/>
</dbReference>
<dbReference type="InterPro" id="IPR011006">
    <property type="entry name" value="CheY-like_superfamily"/>
</dbReference>
<dbReference type="InterPro" id="IPR001789">
    <property type="entry name" value="Sig_transdc_resp-reg_receiver"/>
</dbReference>
<dbReference type="PROSITE" id="PS00211">
    <property type="entry name" value="ABC_TRANSPORTER_1"/>
    <property type="match status" value="1"/>
</dbReference>
<dbReference type="GO" id="GO:0005524">
    <property type="term" value="F:ATP binding"/>
    <property type="evidence" value="ECO:0007669"/>
    <property type="project" value="UniProtKB-KW"/>
</dbReference>
<dbReference type="PANTHER" id="PTHR24221:SF654">
    <property type="entry name" value="ATP-BINDING CASSETTE SUB-FAMILY B MEMBER 6"/>
    <property type="match status" value="1"/>
</dbReference>
<dbReference type="InterPro" id="IPR003593">
    <property type="entry name" value="AAA+_ATPase"/>
</dbReference>
<dbReference type="SUPFAM" id="SSF52540">
    <property type="entry name" value="P-loop containing nucleoside triphosphate hydrolases"/>
    <property type="match status" value="1"/>
</dbReference>
<keyword evidence="8 11" id="KW-1133">Transmembrane helix</keyword>
<accession>A0A2S4LTY6</accession>
<feature type="transmembrane region" description="Helical" evidence="11">
    <location>
        <begin position="21"/>
        <end position="43"/>
    </location>
</feature>
<keyword evidence="2" id="KW-0813">Transport</keyword>
<evidence type="ECO:0000256" key="6">
    <source>
        <dbReference type="ARBA" id="ARBA00022741"/>
    </source>
</evidence>
<evidence type="ECO:0000256" key="7">
    <source>
        <dbReference type="ARBA" id="ARBA00022840"/>
    </source>
</evidence>
<organism evidence="15 16">
    <name type="scientific">Paraburkholderia eburnea</name>
    <dbReference type="NCBI Taxonomy" id="1189126"/>
    <lineage>
        <taxon>Bacteria</taxon>
        <taxon>Pseudomonadati</taxon>
        <taxon>Pseudomonadota</taxon>
        <taxon>Betaproteobacteria</taxon>
        <taxon>Burkholderiales</taxon>
        <taxon>Burkholderiaceae</taxon>
        <taxon>Paraburkholderia</taxon>
    </lineage>
</organism>
<sequence length="875" mass="94567">MNEASAGGRSMRGQRRRIARALGAALWQHASATAAATALMILARLGAVSVPIALKHLIDHLGAPHRLALVPVLLALAYALLRFLSDALGEARDVAFSVVVQRAVASLRERTFAQLHRLGARFHAQRETGAIVRDVQKGADALGFLLGTALFSVLPTFIEIVVVVAIIADRYDQSFVLAIAATFAFYAAYTAIFTRRRLVFQRAVNALEARADARLVDSLLNQDTVKYFSTGEHEVSRLRGLLDEWVLARLANQRALTALHVGQSGVVAAGIAAVMLIGVQNVLAGAMTIGDLILVNAYIIQLCAPLNTLGFVFREANDALVDIERLFGILAARGTPGEDADMADAQALHVLDGEVRFRHVDFGYETRQAVLHDIDFTAAPGQTVAVVGGSGSGKSTLIRLLFRFYRPQRGSVEIDGQDLARVTQSSLRDAIGIVPQDTVLFNETIAYNIAYGQPRATRADIVRAARAAQLDDLIERLPDHYETRVGERGVRLSGGERQRIAIARAILKNPRIMVFDEATSALDTRSERAIQNELRRLARGRTTLVIAHRLSTIVDADLILVMEHGRIVESGRHEALRAREGVYAKMWAMQWQQDDLEHAGRRLATAPVNVAELLGRAAATVREGGVRASIEENDSHWVDAEDADALAQALVVLAKNETEPATREVRFGARRDGNTVLLGVTGGPRPAPLADEALARVEALLREAGASLTLDPQDHSVRYAAALPLHALVPEPPAPHSPSRMPCELAGLRIAVLDDDEETRDALEAALTLHGAQVEVYAGGAAWLESLRGRESAQWPVVALCDLHLGDEDGAHVVESLRELEQARGVARPVAVLGMTGEFARVAAAHAARDLFSACLVKPVTVPALIEAIESESRP</sequence>
<dbReference type="PROSITE" id="PS50929">
    <property type="entry name" value="ABC_TM1F"/>
    <property type="match status" value="1"/>
</dbReference>
<comment type="caution">
    <text evidence="15">The sequence shown here is derived from an EMBL/GenBank/DDBJ whole genome shotgun (WGS) entry which is preliminary data.</text>
</comment>
<evidence type="ECO:0000313" key="15">
    <source>
        <dbReference type="EMBL" id="POR45809.1"/>
    </source>
</evidence>
<dbReference type="FunFam" id="3.40.50.300:FF:000186">
    <property type="entry name" value="ATP-binding cassette sub-family B member 7, mitochondrial"/>
    <property type="match status" value="1"/>
</dbReference>
<evidence type="ECO:0000256" key="3">
    <source>
        <dbReference type="ARBA" id="ARBA00022475"/>
    </source>
</evidence>
<dbReference type="InterPro" id="IPR017871">
    <property type="entry name" value="ABC_transporter-like_CS"/>
</dbReference>
<dbReference type="InterPro" id="IPR011527">
    <property type="entry name" value="ABC1_TM_dom"/>
</dbReference>
<dbReference type="PANTHER" id="PTHR24221">
    <property type="entry name" value="ATP-BINDING CASSETTE SUB-FAMILY B"/>
    <property type="match status" value="1"/>
</dbReference>
<reference evidence="15 16" key="1">
    <citation type="submission" date="2018-01" db="EMBL/GenBank/DDBJ databases">
        <title>Genomic Encyclopedia of Type Strains, Phase III (KMG-III): the genomes of soil and plant-associated and newly described type strains.</title>
        <authorList>
            <person name="Whitman W."/>
        </authorList>
    </citation>
    <scope>NUCLEOTIDE SEQUENCE [LARGE SCALE GENOMIC DNA]</scope>
    <source>
        <strain evidence="15 16">JCM 18070</strain>
    </source>
</reference>
<dbReference type="Gene3D" id="1.20.1560.10">
    <property type="entry name" value="ABC transporter type 1, transmembrane domain"/>
    <property type="match status" value="1"/>
</dbReference>
<keyword evidence="4" id="KW-0997">Cell inner membrane</keyword>
<keyword evidence="10" id="KW-0597">Phosphoprotein</keyword>
<evidence type="ECO:0000256" key="10">
    <source>
        <dbReference type="PROSITE-ProRule" id="PRU00169"/>
    </source>
</evidence>
<dbReference type="Gene3D" id="3.40.50.300">
    <property type="entry name" value="P-loop containing nucleotide triphosphate hydrolases"/>
    <property type="match status" value="1"/>
</dbReference>
<dbReference type="SUPFAM" id="SSF52172">
    <property type="entry name" value="CheY-like"/>
    <property type="match status" value="1"/>
</dbReference>
<feature type="transmembrane region" description="Helical" evidence="11">
    <location>
        <begin position="174"/>
        <end position="192"/>
    </location>
</feature>
<dbReference type="RefSeq" id="WP_244193422.1">
    <property type="nucleotide sequence ID" value="NZ_PQGA01000029.1"/>
</dbReference>